<dbReference type="InterPro" id="IPR041988">
    <property type="entry name" value="Ribosomal_uL24_KOW"/>
</dbReference>
<dbReference type="Pfam" id="PF17136">
    <property type="entry name" value="ribosomal_L24"/>
    <property type="match status" value="1"/>
</dbReference>
<comment type="function">
    <text evidence="5">One of two assembly initiator proteins, it binds directly to the 5'-end of the 23S rRNA, where it nucleates assembly of the 50S subunit.</text>
</comment>
<organism evidence="7 8">
    <name type="scientific">Candidatus Roizmanbacteria bacterium RIFCSPLOWO2_01_FULL_45_11</name>
    <dbReference type="NCBI Taxonomy" id="1802070"/>
    <lineage>
        <taxon>Bacteria</taxon>
        <taxon>Candidatus Roizmaniibacteriota</taxon>
    </lineage>
</organism>
<evidence type="ECO:0000256" key="1">
    <source>
        <dbReference type="ARBA" id="ARBA00010618"/>
    </source>
</evidence>
<comment type="subunit">
    <text evidence="5">Part of the 50S ribosomal subunit.</text>
</comment>
<keyword evidence="2 5" id="KW-0689">Ribosomal protein</keyword>
<evidence type="ECO:0000256" key="3">
    <source>
        <dbReference type="ARBA" id="ARBA00023274"/>
    </source>
</evidence>
<comment type="similarity">
    <text evidence="1 5">Belongs to the universal ribosomal protein uL24 family.</text>
</comment>
<evidence type="ECO:0000313" key="8">
    <source>
        <dbReference type="Proteomes" id="UP000178486"/>
    </source>
</evidence>
<feature type="domain" description="Large ribosomal subunit protein uL24 C-terminal" evidence="6">
    <location>
        <begin position="39"/>
        <end position="101"/>
    </location>
</feature>
<comment type="caution">
    <text evidence="7">The sequence shown here is derived from an EMBL/GenBank/DDBJ whole genome shotgun (WGS) entry which is preliminary data.</text>
</comment>
<sequence>MKLKKGDQVLITIGKDRRNKGKVDRLFPEKDAVLVAGMNLYKRHVKKRDDKNPGGVVDISRPLSVGKVQLICPKCKMPTRVGFDVSGAEKHRICKKCKKMID</sequence>
<dbReference type="InterPro" id="IPR003256">
    <property type="entry name" value="Ribosomal_uL24"/>
</dbReference>
<protein>
    <recommendedName>
        <fullName evidence="4 5">Large ribosomal subunit protein uL24</fullName>
    </recommendedName>
</protein>
<dbReference type="PANTHER" id="PTHR12903">
    <property type="entry name" value="MITOCHONDRIAL RIBOSOMAL PROTEIN L24"/>
    <property type="match status" value="1"/>
</dbReference>
<reference evidence="7 8" key="1">
    <citation type="journal article" date="2016" name="Nat. Commun.">
        <title>Thousands of microbial genomes shed light on interconnected biogeochemical processes in an aquifer system.</title>
        <authorList>
            <person name="Anantharaman K."/>
            <person name="Brown C.T."/>
            <person name="Hug L.A."/>
            <person name="Sharon I."/>
            <person name="Castelle C.J."/>
            <person name="Probst A.J."/>
            <person name="Thomas B.C."/>
            <person name="Singh A."/>
            <person name="Wilkins M.J."/>
            <person name="Karaoz U."/>
            <person name="Brodie E.L."/>
            <person name="Williams K.H."/>
            <person name="Hubbard S.S."/>
            <person name="Banfield J.F."/>
        </authorList>
    </citation>
    <scope>NUCLEOTIDE SEQUENCE [LARGE SCALE GENOMIC DNA]</scope>
</reference>
<evidence type="ECO:0000256" key="4">
    <source>
        <dbReference type="ARBA" id="ARBA00035206"/>
    </source>
</evidence>
<dbReference type="Gene3D" id="2.30.30.30">
    <property type="match status" value="1"/>
</dbReference>
<dbReference type="GO" id="GO:0005840">
    <property type="term" value="C:ribosome"/>
    <property type="evidence" value="ECO:0007669"/>
    <property type="project" value="UniProtKB-KW"/>
</dbReference>
<dbReference type="GO" id="GO:0003735">
    <property type="term" value="F:structural constituent of ribosome"/>
    <property type="evidence" value="ECO:0007669"/>
    <property type="project" value="InterPro"/>
</dbReference>
<dbReference type="Proteomes" id="UP000178486">
    <property type="component" value="Unassembled WGS sequence"/>
</dbReference>
<dbReference type="GO" id="GO:0019843">
    <property type="term" value="F:rRNA binding"/>
    <property type="evidence" value="ECO:0007669"/>
    <property type="project" value="UniProtKB-UniRule"/>
</dbReference>
<evidence type="ECO:0000256" key="2">
    <source>
        <dbReference type="ARBA" id="ARBA00022980"/>
    </source>
</evidence>
<dbReference type="InterPro" id="IPR008991">
    <property type="entry name" value="Translation_prot_SH3-like_sf"/>
</dbReference>
<proteinExistence type="inferred from homology"/>
<keyword evidence="5" id="KW-0694">RNA-binding</keyword>
<dbReference type="GO" id="GO:0006412">
    <property type="term" value="P:translation"/>
    <property type="evidence" value="ECO:0007669"/>
    <property type="project" value="UniProtKB-UniRule"/>
</dbReference>
<dbReference type="HAMAP" id="MF_01326_B">
    <property type="entry name" value="Ribosomal_uL24_B"/>
    <property type="match status" value="1"/>
</dbReference>
<dbReference type="InterPro" id="IPR057264">
    <property type="entry name" value="Ribosomal_uL24_C"/>
</dbReference>
<dbReference type="SUPFAM" id="SSF50104">
    <property type="entry name" value="Translation proteins SH3-like domain"/>
    <property type="match status" value="1"/>
</dbReference>
<keyword evidence="5" id="KW-0699">rRNA-binding</keyword>
<evidence type="ECO:0000313" key="7">
    <source>
        <dbReference type="EMBL" id="OGK53576.1"/>
    </source>
</evidence>
<dbReference type="InterPro" id="IPR014722">
    <property type="entry name" value="Rib_uL2_dom2"/>
</dbReference>
<evidence type="ECO:0000256" key="5">
    <source>
        <dbReference type="HAMAP-Rule" id="MF_01326"/>
    </source>
</evidence>
<comment type="function">
    <text evidence="5">One of the proteins that surrounds the polypeptide exit tunnel on the outside of the subunit.</text>
</comment>
<dbReference type="AlphaFoldDB" id="A0A1F7JD89"/>
<dbReference type="GO" id="GO:1990904">
    <property type="term" value="C:ribonucleoprotein complex"/>
    <property type="evidence" value="ECO:0007669"/>
    <property type="project" value="UniProtKB-KW"/>
</dbReference>
<keyword evidence="3 5" id="KW-0687">Ribonucleoprotein</keyword>
<name>A0A1F7JD89_9BACT</name>
<evidence type="ECO:0000259" key="6">
    <source>
        <dbReference type="Pfam" id="PF17136"/>
    </source>
</evidence>
<accession>A0A1F7JD89</accession>
<dbReference type="NCBIfam" id="TIGR01079">
    <property type="entry name" value="rplX_bact"/>
    <property type="match status" value="1"/>
</dbReference>
<dbReference type="CDD" id="cd06089">
    <property type="entry name" value="KOW_RPL26"/>
    <property type="match status" value="1"/>
</dbReference>
<dbReference type="EMBL" id="MGAU01000056">
    <property type="protein sequence ID" value="OGK53576.1"/>
    <property type="molecule type" value="Genomic_DNA"/>
</dbReference>
<gene>
    <name evidence="5" type="primary">rplX</name>
    <name evidence="7" type="ORF">A3B56_01235</name>
</gene>